<evidence type="ECO:0000313" key="1">
    <source>
        <dbReference type="EMBL" id="MDL5056353.1"/>
    </source>
</evidence>
<proteinExistence type="predicted"/>
<comment type="caution">
    <text evidence="1">The sequence shown here is derived from an EMBL/GenBank/DDBJ whole genome shotgun (WGS) entry which is preliminary data.</text>
</comment>
<organism evidence="1 2">
    <name type="scientific">Geitlerinema calcuttense NRMC-F 0142</name>
    <dbReference type="NCBI Taxonomy" id="2922238"/>
    <lineage>
        <taxon>Bacteria</taxon>
        <taxon>Bacillati</taxon>
        <taxon>Cyanobacteriota</taxon>
        <taxon>Cyanophyceae</taxon>
        <taxon>Geitlerinematales</taxon>
        <taxon>Geitlerinemataceae</taxon>
        <taxon>Geitlerinema</taxon>
    </lineage>
</organism>
<dbReference type="Proteomes" id="UP001230986">
    <property type="component" value="Unassembled WGS sequence"/>
</dbReference>
<accession>A0ABT7LWF0</accession>
<evidence type="ECO:0000313" key="2">
    <source>
        <dbReference type="Proteomes" id="UP001230986"/>
    </source>
</evidence>
<gene>
    <name evidence="1" type="ORF">QQ055_02555</name>
</gene>
<reference evidence="1 2" key="1">
    <citation type="submission" date="2023-06" db="EMBL/GenBank/DDBJ databases">
        <title>Whole genome sequence of Oscillatoria calcuttensis NRMC-F 0142.</title>
        <authorList>
            <person name="Shakena Fathima T."/>
            <person name="Muralitharan G."/>
            <person name="Thajuddin N."/>
        </authorList>
    </citation>
    <scope>NUCLEOTIDE SEQUENCE [LARGE SCALE GENOMIC DNA]</scope>
    <source>
        <strain evidence="1 2">NRMC-F 0142</strain>
    </source>
</reference>
<protein>
    <submittedName>
        <fullName evidence="1">Uncharacterized protein</fullName>
    </submittedName>
</protein>
<name>A0ABT7LWF0_9CYAN</name>
<keyword evidence="2" id="KW-1185">Reference proteome</keyword>
<sequence>MFSTSSRICDLVQQALAIGFLSLEAENFLRHLLCAPYDRADLKAFLQLQEAVASGSVKQESRELRKTQITRNSA</sequence>
<dbReference type="EMBL" id="JASVEJ010000009">
    <property type="protein sequence ID" value="MDL5056353.1"/>
    <property type="molecule type" value="Genomic_DNA"/>
</dbReference>
<dbReference type="RefSeq" id="WP_286004197.1">
    <property type="nucleotide sequence ID" value="NZ_JASVEJ010000009.1"/>
</dbReference>